<feature type="transmembrane region" description="Helical" evidence="7">
    <location>
        <begin position="57"/>
        <end position="85"/>
    </location>
</feature>
<evidence type="ECO:0000313" key="9">
    <source>
        <dbReference type="Proteomes" id="UP001281731"/>
    </source>
</evidence>
<dbReference type="SUPFAM" id="SSF81345">
    <property type="entry name" value="ABC transporter involved in vitamin B12 uptake, BtuC"/>
    <property type="match status" value="1"/>
</dbReference>
<dbReference type="CDD" id="cd06550">
    <property type="entry name" value="TM_ABC_iron-siderophores_like"/>
    <property type="match status" value="1"/>
</dbReference>
<evidence type="ECO:0000256" key="2">
    <source>
        <dbReference type="ARBA" id="ARBA00008034"/>
    </source>
</evidence>
<comment type="subcellular location">
    <subcellularLocation>
        <location evidence="6">Cell membrane</location>
        <topology evidence="6">Multi-pass membrane protein</topology>
    </subcellularLocation>
    <subcellularLocation>
        <location evidence="1">Membrane</location>
        <topology evidence="1">Multi-pass membrane protein</topology>
    </subcellularLocation>
</comment>
<feature type="transmembrane region" description="Helical" evidence="7">
    <location>
        <begin position="97"/>
        <end position="114"/>
    </location>
</feature>
<evidence type="ECO:0000256" key="3">
    <source>
        <dbReference type="ARBA" id="ARBA00022692"/>
    </source>
</evidence>
<keyword evidence="6" id="KW-0813">Transport</keyword>
<proteinExistence type="inferred from homology"/>
<reference evidence="8" key="1">
    <citation type="submission" date="2023-10" db="EMBL/GenBank/DDBJ databases">
        <title>Whole Genome based description of the genera Actinobaculum and Actinotignum reveals a complex phylogenetic relationship within the species included in the genus Actinotignum.</title>
        <authorList>
            <person name="Jensen C.S."/>
            <person name="Dargis R."/>
            <person name="Kemp M."/>
            <person name="Christensen J.J."/>
        </authorList>
    </citation>
    <scope>NUCLEOTIDE SEQUENCE</scope>
    <source>
        <strain evidence="8">SLA_B511</strain>
    </source>
</reference>
<feature type="transmembrane region" description="Helical" evidence="7">
    <location>
        <begin position="251"/>
        <end position="272"/>
    </location>
</feature>
<evidence type="ECO:0000256" key="7">
    <source>
        <dbReference type="SAM" id="Phobius"/>
    </source>
</evidence>
<dbReference type="GO" id="GO:0043190">
    <property type="term" value="C:ATP-binding cassette (ABC) transporter complex"/>
    <property type="evidence" value="ECO:0007669"/>
    <property type="project" value="InterPro"/>
</dbReference>
<evidence type="ECO:0000256" key="5">
    <source>
        <dbReference type="ARBA" id="ARBA00023136"/>
    </source>
</evidence>
<dbReference type="InterPro" id="IPR001626">
    <property type="entry name" value="ABC_TroCD"/>
</dbReference>
<keyword evidence="4 7" id="KW-1133">Transmembrane helix</keyword>
<dbReference type="InterPro" id="IPR037294">
    <property type="entry name" value="ABC_BtuC-like"/>
</dbReference>
<dbReference type="PANTHER" id="PTHR30477">
    <property type="entry name" value="ABC-TRANSPORTER METAL-BINDING PROTEIN"/>
    <property type="match status" value="1"/>
</dbReference>
<feature type="transmembrane region" description="Helical" evidence="7">
    <location>
        <begin position="134"/>
        <end position="153"/>
    </location>
</feature>
<protein>
    <submittedName>
        <fullName evidence="8">Metal ABC transporter permease</fullName>
    </submittedName>
</protein>
<dbReference type="PANTHER" id="PTHR30477:SF13">
    <property type="entry name" value="IRON TRANSPORT SYSTEM MEMBRANE PROTEIN HI_0360-RELATED"/>
    <property type="match status" value="1"/>
</dbReference>
<gene>
    <name evidence="8" type="ORF">R6G80_07175</name>
</gene>
<comment type="similarity">
    <text evidence="2 6">Belongs to the ABC-3 integral membrane protein family.</text>
</comment>
<feature type="transmembrane region" description="Helical" evidence="7">
    <location>
        <begin position="223"/>
        <end position="245"/>
    </location>
</feature>
<organism evidence="8 9">
    <name type="scientific">Actinotignum urinale</name>
    <dbReference type="NCBI Taxonomy" id="190146"/>
    <lineage>
        <taxon>Bacteria</taxon>
        <taxon>Bacillati</taxon>
        <taxon>Actinomycetota</taxon>
        <taxon>Actinomycetes</taxon>
        <taxon>Actinomycetales</taxon>
        <taxon>Actinomycetaceae</taxon>
        <taxon>Actinotignum</taxon>
    </lineage>
</organism>
<dbReference type="Proteomes" id="UP001281731">
    <property type="component" value="Unassembled WGS sequence"/>
</dbReference>
<evidence type="ECO:0000256" key="4">
    <source>
        <dbReference type="ARBA" id="ARBA00022989"/>
    </source>
</evidence>
<dbReference type="GO" id="GO:0055085">
    <property type="term" value="P:transmembrane transport"/>
    <property type="evidence" value="ECO:0007669"/>
    <property type="project" value="InterPro"/>
</dbReference>
<keyword evidence="5 7" id="KW-0472">Membrane</keyword>
<dbReference type="GO" id="GO:0010043">
    <property type="term" value="P:response to zinc ion"/>
    <property type="evidence" value="ECO:0007669"/>
    <property type="project" value="TreeGrafter"/>
</dbReference>
<accession>A0AAW9HV18</accession>
<evidence type="ECO:0000313" key="8">
    <source>
        <dbReference type="EMBL" id="MDY5155499.1"/>
    </source>
</evidence>
<dbReference type="GO" id="GO:0071281">
    <property type="term" value="P:cellular response to iron ion"/>
    <property type="evidence" value="ECO:0007669"/>
    <property type="project" value="UniProtKB-ARBA"/>
</dbReference>
<evidence type="ECO:0000256" key="1">
    <source>
        <dbReference type="ARBA" id="ARBA00004141"/>
    </source>
</evidence>
<dbReference type="FunFam" id="1.10.3470.10:FF:000003">
    <property type="entry name" value="Iron ABC transporter permease SitD"/>
    <property type="match status" value="1"/>
</dbReference>
<feature type="transmembrane region" description="Helical" evidence="7">
    <location>
        <begin position="197"/>
        <end position="216"/>
    </location>
</feature>
<dbReference type="AlphaFoldDB" id="A0AAW9HV18"/>
<dbReference type="Gene3D" id="1.10.3470.10">
    <property type="entry name" value="ABC transporter involved in vitamin B12 uptake, BtuC"/>
    <property type="match status" value="1"/>
</dbReference>
<feature type="transmembrane region" description="Helical" evidence="7">
    <location>
        <begin position="21"/>
        <end position="45"/>
    </location>
</feature>
<dbReference type="RefSeq" id="WP_022866871.1">
    <property type="nucleotide sequence ID" value="NZ_CAMYCL010000004.1"/>
</dbReference>
<dbReference type="Pfam" id="PF00950">
    <property type="entry name" value="ABC-3"/>
    <property type="match status" value="1"/>
</dbReference>
<comment type="caution">
    <text evidence="8">The sequence shown here is derived from an EMBL/GenBank/DDBJ whole genome shotgun (WGS) entry which is preliminary data.</text>
</comment>
<feature type="transmembrane region" description="Helical" evidence="7">
    <location>
        <begin position="174"/>
        <end position="191"/>
    </location>
</feature>
<keyword evidence="3 6" id="KW-0812">Transmembrane</keyword>
<dbReference type="EMBL" id="JAWNGC010000009">
    <property type="protein sequence ID" value="MDY5155499.1"/>
    <property type="molecule type" value="Genomic_DNA"/>
</dbReference>
<name>A0AAW9HV18_9ACTO</name>
<evidence type="ECO:0000256" key="6">
    <source>
        <dbReference type="RuleBase" id="RU003943"/>
    </source>
</evidence>
<sequence>MDFYMLFLEMWEHPFMQRGATVTIVAAVTCAVISCWLVLIGWSLMGDALSHAILPGVVVAYLLGVPFAAGAILAALLAVGLIFLLRSTSRVKEDASMGSIFTLFFAIGLILIKLNPSNVDLNHVIFGDLLGVTFVDMLQVLILAPIALVILLVKRKDLTAYAFDPMHLQAIGFPARRMGALLLFCLALTVVTAMQAVGAILIIALVIVPGATAYLLTNKFGRMLVIAPTFAAISAILGIYVSYWVDLPSGATVVTFQGCMFLIVWLFSPHGLRGNLAGRRARRKENAVALV</sequence>